<feature type="domain" description="Major facilitator superfamily (MFS) profile" evidence="10">
    <location>
        <begin position="19"/>
        <end position="507"/>
    </location>
</feature>
<dbReference type="CDD" id="cd17503">
    <property type="entry name" value="MFS_LmrB_MDR_like"/>
    <property type="match status" value="1"/>
</dbReference>
<organism evidence="11 12">
    <name type="scientific">Hafnia alvei FB1</name>
    <dbReference type="NCBI Taxonomy" id="1453496"/>
    <lineage>
        <taxon>Bacteria</taxon>
        <taxon>Pseudomonadati</taxon>
        <taxon>Pseudomonadota</taxon>
        <taxon>Gammaproteobacteria</taxon>
        <taxon>Enterobacterales</taxon>
        <taxon>Hafniaceae</taxon>
        <taxon>Hafnia</taxon>
    </lineage>
</organism>
<dbReference type="GO" id="GO:0005886">
    <property type="term" value="C:plasma membrane"/>
    <property type="evidence" value="ECO:0007669"/>
    <property type="project" value="UniProtKB-SubCell"/>
</dbReference>
<feature type="transmembrane region" description="Helical" evidence="9">
    <location>
        <begin position="205"/>
        <end position="224"/>
    </location>
</feature>
<evidence type="ECO:0000256" key="4">
    <source>
        <dbReference type="ARBA" id="ARBA00022475"/>
    </source>
</evidence>
<dbReference type="InterPro" id="IPR020846">
    <property type="entry name" value="MFS_dom"/>
</dbReference>
<feature type="transmembrane region" description="Helical" evidence="9">
    <location>
        <begin position="171"/>
        <end position="193"/>
    </location>
</feature>
<keyword evidence="4" id="KW-1003">Cell membrane</keyword>
<feature type="transmembrane region" description="Helical" evidence="9">
    <location>
        <begin position="339"/>
        <end position="357"/>
    </location>
</feature>
<keyword evidence="7 9" id="KW-1133">Transmembrane helix</keyword>
<reference evidence="11 12" key="1">
    <citation type="journal article" date="2014" name="Gut Pathog.">
        <title>Gene clusters of Hafnia alvei strain FB1 important in survival and pathogenesis: a draft genome perspective.</title>
        <authorList>
            <person name="Tan J.Y."/>
            <person name="Yin W.F."/>
            <person name="Chan K.G."/>
        </authorList>
    </citation>
    <scope>NUCLEOTIDE SEQUENCE [LARGE SCALE GENOMIC DNA]</scope>
    <source>
        <strain evidence="11 12">FB1</strain>
    </source>
</reference>
<keyword evidence="5" id="KW-0997">Cell inner membrane</keyword>
<dbReference type="Gene3D" id="1.20.1720.10">
    <property type="entry name" value="Multidrug resistance protein D"/>
    <property type="match status" value="1"/>
</dbReference>
<dbReference type="GO" id="GO:0015721">
    <property type="term" value="P:bile acid and bile salt transport"/>
    <property type="evidence" value="ECO:0007669"/>
    <property type="project" value="UniProtKB-ARBA"/>
</dbReference>
<feature type="transmembrane region" description="Helical" evidence="9">
    <location>
        <begin position="307"/>
        <end position="327"/>
    </location>
</feature>
<dbReference type="GO" id="GO:0022857">
    <property type="term" value="F:transmembrane transporter activity"/>
    <property type="evidence" value="ECO:0007669"/>
    <property type="project" value="InterPro"/>
</dbReference>
<dbReference type="AlphaFoldDB" id="A0A097R1I0"/>
<evidence type="ECO:0000256" key="3">
    <source>
        <dbReference type="ARBA" id="ARBA00022448"/>
    </source>
</evidence>
<evidence type="ECO:0000256" key="5">
    <source>
        <dbReference type="ARBA" id="ARBA00022519"/>
    </source>
</evidence>
<dbReference type="InterPro" id="IPR036259">
    <property type="entry name" value="MFS_trans_sf"/>
</dbReference>
<dbReference type="PATRIC" id="fig|1453496.5.peg.1897"/>
<feature type="transmembrane region" description="Helical" evidence="9">
    <location>
        <begin position="274"/>
        <end position="295"/>
    </location>
</feature>
<dbReference type="Pfam" id="PF07690">
    <property type="entry name" value="MFS_1"/>
    <property type="match status" value="1"/>
</dbReference>
<evidence type="ECO:0000259" key="10">
    <source>
        <dbReference type="PROSITE" id="PS50850"/>
    </source>
</evidence>
<feature type="transmembrane region" description="Helical" evidence="9">
    <location>
        <begin position="407"/>
        <end position="426"/>
    </location>
</feature>
<comment type="similarity">
    <text evidence="2">Belongs to the major facilitator superfamily. EmrB family.</text>
</comment>
<dbReference type="PANTHER" id="PTHR42718:SF9">
    <property type="entry name" value="MAJOR FACILITATOR SUPERFAMILY MULTIDRUG TRANSPORTER MFSC"/>
    <property type="match status" value="1"/>
</dbReference>
<dbReference type="FunFam" id="1.20.1720.10:FF:000002">
    <property type="entry name" value="Multidrug resistance protein B"/>
    <property type="match status" value="1"/>
</dbReference>
<feature type="transmembrane region" description="Helical" evidence="9">
    <location>
        <begin position="55"/>
        <end position="78"/>
    </location>
</feature>
<feature type="transmembrane region" description="Helical" evidence="9">
    <location>
        <begin position="369"/>
        <end position="395"/>
    </location>
</feature>
<dbReference type="RefSeq" id="WP_025801807.1">
    <property type="nucleotide sequence ID" value="NZ_CP009706.1"/>
</dbReference>
<keyword evidence="8 9" id="KW-0472">Membrane</keyword>
<dbReference type="Gene3D" id="1.20.1250.20">
    <property type="entry name" value="MFS general substrate transporter like domains"/>
    <property type="match status" value="1"/>
</dbReference>
<dbReference type="SUPFAM" id="SSF103473">
    <property type="entry name" value="MFS general substrate transporter"/>
    <property type="match status" value="1"/>
</dbReference>
<feature type="transmembrane region" description="Helical" evidence="9">
    <location>
        <begin position="144"/>
        <end position="165"/>
    </location>
</feature>
<protein>
    <submittedName>
        <fullName evidence="11">Multidrug resistance protein B</fullName>
    </submittedName>
</protein>
<dbReference type="GO" id="GO:1990961">
    <property type="term" value="P:xenobiotic detoxification by transmembrane export across the plasma membrane"/>
    <property type="evidence" value="ECO:0007669"/>
    <property type="project" value="UniProtKB-ARBA"/>
</dbReference>
<dbReference type="PANTHER" id="PTHR42718">
    <property type="entry name" value="MAJOR FACILITATOR SUPERFAMILY MULTIDRUG TRANSPORTER MFSC"/>
    <property type="match status" value="1"/>
</dbReference>
<dbReference type="PROSITE" id="PS50850">
    <property type="entry name" value="MFS"/>
    <property type="match status" value="1"/>
</dbReference>
<evidence type="ECO:0000256" key="9">
    <source>
        <dbReference type="SAM" id="Phobius"/>
    </source>
</evidence>
<accession>A0A097R1I0</accession>
<dbReference type="NCBIfam" id="TIGR00711">
    <property type="entry name" value="efflux_EmrB"/>
    <property type="match status" value="1"/>
</dbReference>
<dbReference type="InterPro" id="IPR004638">
    <property type="entry name" value="EmrB-like"/>
</dbReference>
<dbReference type="InterPro" id="IPR011701">
    <property type="entry name" value="MFS"/>
</dbReference>
<keyword evidence="6 9" id="KW-0812">Transmembrane</keyword>
<dbReference type="HOGENOM" id="CLU_000960_28_0_6"/>
<gene>
    <name evidence="11" type="primary">emrB</name>
    <name evidence="11" type="ORF">AT03_09455</name>
</gene>
<feature type="transmembrane region" description="Helical" evidence="9">
    <location>
        <begin position="236"/>
        <end position="254"/>
    </location>
</feature>
<feature type="transmembrane region" description="Helical" evidence="9">
    <location>
        <begin position="110"/>
        <end position="132"/>
    </location>
</feature>
<keyword evidence="12" id="KW-1185">Reference proteome</keyword>
<feature type="transmembrane region" description="Helical" evidence="9">
    <location>
        <begin position="484"/>
        <end position="502"/>
    </location>
</feature>
<name>A0A097R1I0_HAFAL</name>
<proteinExistence type="inferred from homology"/>
<dbReference type="EMBL" id="CP009706">
    <property type="protein sequence ID" value="AIU72588.1"/>
    <property type="molecule type" value="Genomic_DNA"/>
</dbReference>
<evidence type="ECO:0000256" key="7">
    <source>
        <dbReference type="ARBA" id="ARBA00022989"/>
    </source>
</evidence>
<evidence type="ECO:0000313" key="11">
    <source>
        <dbReference type="EMBL" id="AIU72588.1"/>
    </source>
</evidence>
<dbReference type="eggNOG" id="COG0477">
    <property type="taxonomic scope" value="Bacteria"/>
</dbReference>
<dbReference type="Proteomes" id="UP000029986">
    <property type="component" value="Chromosome"/>
</dbReference>
<evidence type="ECO:0000256" key="6">
    <source>
        <dbReference type="ARBA" id="ARBA00022692"/>
    </source>
</evidence>
<evidence type="ECO:0000256" key="8">
    <source>
        <dbReference type="ARBA" id="ARBA00023136"/>
    </source>
</evidence>
<evidence type="ECO:0000313" key="12">
    <source>
        <dbReference type="Proteomes" id="UP000029986"/>
    </source>
</evidence>
<evidence type="ECO:0000256" key="1">
    <source>
        <dbReference type="ARBA" id="ARBA00004429"/>
    </source>
</evidence>
<comment type="subcellular location">
    <subcellularLocation>
        <location evidence="1">Cell inner membrane</location>
        <topology evidence="1">Multi-pass membrane protein</topology>
    </subcellularLocation>
</comment>
<sequence>MTTQTNNMSPLKGMNLVLVTIALSMATFMQMLDSTISNVAIPTISGFLGSSTNEGTWVITSFGVANAISIPITGRLALRLGELKLFIISVSLFSLASLCCGLSNSLDVLIFFRVIQGLVAGPLIPLSQSLLLRNYAPEKRNIALALWSMTVIIAPIFGPILGGYICDNFSWGWIFLINVPFGIIVVLTTTVVLRGRETDIVPVKLNLVGLSLLVLGVGCLQIMLDKGNDLDWFSSNLIVSLCIISVLSIILLIIWEATSSNPLIDLSLFRSRNFCIGVLAISCAYLIYSGAIVLMPQLLQEVFGYTSVWAGLAYSPIGIIPLIIAPIIGHYGNKIDMRILVTFSFIVYSGCYYWRAITFNTDIDFTAIIVPQFIQGFAVACFFLPLTTITLSGLAPDKFAAATSMSNFFRTLAGSIGTSITITLWSRGGSFHHSNLSESISTFSEESVDLIKKLSYEGLDLSQSLQYINTQVTQQSLLVSANDIFYYSSGIFLMLTLIVWFARPPFNTKPAT</sequence>
<evidence type="ECO:0000256" key="2">
    <source>
        <dbReference type="ARBA" id="ARBA00008537"/>
    </source>
</evidence>
<keyword evidence="3" id="KW-0813">Transport</keyword>
<dbReference type="OrthoDB" id="9812221at2"/>
<feature type="transmembrane region" description="Helical" evidence="9">
    <location>
        <begin position="85"/>
        <end position="104"/>
    </location>
</feature>
<dbReference type="KEGG" id="hav:AT03_09455"/>